<keyword evidence="1" id="KW-0808">Transferase</keyword>
<dbReference type="InterPro" id="IPR008145">
    <property type="entry name" value="GK/Ca_channel_bsu"/>
</dbReference>
<name>A0A1S8LJK9_9CLOT</name>
<keyword evidence="2" id="KW-1185">Reference proteome</keyword>
<dbReference type="STRING" id="84029.CROST_01970"/>
<dbReference type="GO" id="GO:0004385">
    <property type="term" value="F:GMP kinase activity"/>
    <property type="evidence" value="ECO:0007669"/>
    <property type="project" value="UniProtKB-EC"/>
</dbReference>
<dbReference type="InterPro" id="IPR020590">
    <property type="entry name" value="Guanylate_kinase_CS"/>
</dbReference>
<dbReference type="PROSITE" id="PS00856">
    <property type="entry name" value="GUANYLATE_KINASE_1"/>
    <property type="match status" value="1"/>
</dbReference>
<sequence length="195" mass="23085">MGKIICLFGKSNSGKDTIFKELRGDENLKLKPIVTYTTRPKRDTERDGTEYYFIDESKLETYDNMGKVIEKRSYNTVNGKWHYATVDDGQFDSDNENYILITTLEAYKNIKAYFGEEKIIPFYINVEDGIRLERALKRERNQHKPNYEEMCRRFLADNEDFSGERLKECGIKKYYNNYSLEDCLNQIKNDIINNI</sequence>
<evidence type="ECO:0000313" key="1">
    <source>
        <dbReference type="EMBL" id="URZ09879.1"/>
    </source>
</evidence>
<dbReference type="EMBL" id="CP096983">
    <property type="protein sequence ID" value="URZ09879.1"/>
    <property type="molecule type" value="Genomic_DNA"/>
</dbReference>
<protein>
    <submittedName>
        <fullName evidence="1">Guanylate kinase</fullName>
        <ecNumber evidence="1">2.7.4.8</ecNumber>
    </submittedName>
</protein>
<proteinExistence type="predicted"/>
<dbReference type="InterPro" id="IPR008144">
    <property type="entry name" value="Guanylate_kin-like_dom"/>
</dbReference>
<dbReference type="InterPro" id="IPR027417">
    <property type="entry name" value="P-loop_NTPase"/>
</dbReference>
<dbReference type="RefSeq" id="WP_077835988.1">
    <property type="nucleotide sequence ID" value="NZ_CP096983.1"/>
</dbReference>
<dbReference type="EC" id="2.7.4.8" evidence="1"/>
<evidence type="ECO:0000313" key="2">
    <source>
        <dbReference type="Proteomes" id="UP000190951"/>
    </source>
</evidence>
<dbReference type="AlphaFoldDB" id="A0A1S8LJK9"/>
<dbReference type="Gene3D" id="3.40.50.300">
    <property type="entry name" value="P-loop containing nucleotide triphosphate hydrolases"/>
    <property type="match status" value="1"/>
</dbReference>
<dbReference type="Pfam" id="PF00625">
    <property type="entry name" value="Guanylate_kin"/>
    <property type="match status" value="1"/>
</dbReference>
<reference evidence="1 2" key="1">
    <citation type="submission" date="2022-04" db="EMBL/GenBank/DDBJ databases">
        <title>Genome sequence of C. roseum typestrain.</title>
        <authorList>
            <person name="Poehlein A."/>
            <person name="Schoch T."/>
            <person name="Duerre P."/>
            <person name="Daniel R."/>
        </authorList>
    </citation>
    <scope>NUCLEOTIDE SEQUENCE [LARGE SCALE GENOMIC DNA]</scope>
    <source>
        <strain evidence="1 2">DSM 7320</strain>
    </source>
</reference>
<dbReference type="KEGG" id="crw:CROST_005870"/>
<gene>
    <name evidence="1" type="primary">gmk_1</name>
    <name evidence="1" type="ORF">CROST_005870</name>
</gene>
<dbReference type="PROSITE" id="PS50052">
    <property type="entry name" value="GUANYLATE_KINASE_2"/>
    <property type="match status" value="1"/>
</dbReference>
<dbReference type="Proteomes" id="UP000190951">
    <property type="component" value="Chromosome"/>
</dbReference>
<dbReference type="SUPFAM" id="SSF52540">
    <property type="entry name" value="P-loop containing nucleoside triphosphate hydrolases"/>
    <property type="match status" value="1"/>
</dbReference>
<accession>A0A1S8LJK9</accession>
<organism evidence="1 2">
    <name type="scientific">Clostridium felsineum</name>
    <dbReference type="NCBI Taxonomy" id="36839"/>
    <lineage>
        <taxon>Bacteria</taxon>
        <taxon>Bacillati</taxon>
        <taxon>Bacillota</taxon>
        <taxon>Clostridia</taxon>
        <taxon>Eubacteriales</taxon>
        <taxon>Clostridiaceae</taxon>
        <taxon>Clostridium</taxon>
    </lineage>
</organism>
<keyword evidence="1" id="KW-0418">Kinase</keyword>